<keyword evidence="1" id="KW-1133">Transmembrane helix</keyword>
<gene>
    <name evidence="2" type="ORF">SAMN05192542_105169</name>
</gene>
<sequence>MSSSSPLEYLLAFAVVFIAGVIWSSGLGCQFRKIGHHA</sequence>
<dbReference type="AlphaFoldDB" id="A0A1H7MTC2"/>
<accession>A0A1H7MTC2</accession>
<evidence type="ECO:0000313" key="3">
    <source>
        <dbReference type="Proteomes" id="UP000199120"/>
    </source>
</evidence>
<dbReference type="STRING" id="416943.SAMN05445871_1395"/>
<name>A0A1H7MTC2_9BURK</name>
<dbReference type="Proteomes" id="UP000199120">
    <property type="component" value="Unassembled WGS sequence"/>
</dbReference>
<evidence type="ECO:0000313" key="2">
    <source>
        <dbReference type="EMBL" id="SEL14530.1"/>
    </source>
</evidence>
<keyword evidence="1" id="KW-0812">Transmembrane</keyword>
<keyword evidence="1" id="KW-0472">Membrane</keyword>
<organism evidence="2 3">
    <name type="scientific">Paraburkholderia caballeronis</name>
    <dbReference type="NCBI Taxonomy" id="416943"/>
    <lineage>
        <taxon>Bacteria</taxon>
        <taxon>Pseudomonadati</taxon>
        <taxon>Pseudomonadota</taxon>
        <taxon>Betaproteobacteria</taxon>
        <taxon>Burkholderiales</taxon>
        <taxon>Burkholderiaceae</taxon>
        <taxon>Paraburkholderia</taxon>
    </lineage>
</organism>
<reference evidence="3" key="1">
    <citation type="submission" date="2016-10" db="EMBL/GenBank/DDBJ databases">
        <authorList>
            <person name="Varghese N."/>
            <person name="Submissions S."/>
        </authorList>
    </citation>
    <scope>NUCLEOTIDE SEQUENCE [LARGE SCALE GENOMIC DNA]</scope>
    <source>
        <strain evidence="3">LMG 26416</strain>
    </source>
</reference>
<dbReference type="EMBL" id="FOAJ01000005">
    <property type="protein sequence ID" value="SEL14530.1"/>
    <property type="molecule type" value="Genomic_DNA"/>
</dbReference>
<keyword evidence="3" id="KW-1185">Reference proteome</keyword>
<feature type="transmembrane region" description="Helical" evidence="1">
    <location>
        <begin position="6"/>
        <end position="29"/>
    </location>
</feature>
<evidence type="ECO:0000256" key="1">
    <source>
        <dbReference type="SAM" id="Phobius"/>
    </source>
</evidence>
<protein>
    <submittedName>
        <fullName evidence="2">Uncharacterized protein</fullName>
    </submittedName>
</protein>
<proteinExistence type="predicted"/>